<protein>
    <submittedName>
        <fullName evidence="1">Uncharacterized protein</fullName>
    </submittedName>
</protein>
<comment type="caution">
    <text evidence="1">The sequence shown here is derived from an EMBL/GenBank/DDBJ whole genome shotgun (WGS) entry which is preliminary data.</text>
</comment>
<dbReference type="EMBL" id="QJRE01000096">
    <property type="protein sequence ID" value="NWL45516.1"/>
    <property type="molecule type" value="Genomic_DNA"/>
</dbReference>
<gene>
    <name evidence="1" type="ORF">DM819_06450</name>
</gene>
<dbReference type="Proteomes" id="UP000704738">
    <property type="component" value="Unassembled WGS sequence"/>
</dbReference>
<proteinExistence type="predicted"/>
<sequence length="942" mass="104059">MSINSKEALLKKLGEGSAVHEWGAILALGRDTVNTLLEAKFVERLSEMDYIQPITETYYANEDRTERVAFEALMFGPPTLSFEHASGKSNRVRVRMELIAGRCARWSMFPGEAKYLRDSHQLSQGLGYWLAFTAELVVIPVEGSGGRQLQLGLDMINATDPNCSLGRGATDRMGRFMLEQLRQQPIFAQPYTFYTMAPTAQDVFTVVEVTPITQKAPDGAGTGGMPETDGAILLLMQLHGSAQGGYIPGSMPYLLPRKVDDIAENMGTALLIGRLRALIGTGQAEQFLSQMVLPGGSTFAVDDERPLPHDMICFGELKPNSRGAWLSPALSSIAAGEGVEFKSNGGPLFGWQANGFNSPRTAGTISEQGVYRARPIGEFGSTQRLTVVTAKVSEEADSATRAVLVIEAAEPLTISPRVVTWYPDYEDVVLRVSGGSGVTWKALGEEMGELIPDPEDARQATFKPTRQNTPFVRLQRIEVSDGENTGHATIVLLGVGHKLDIEPLPVPRLLPNGAQPFNLVGEEADKWQLFGPGQIDAETGVYTAPAQTNEEVSVVVGFAGPFAGAAVVEHRTPAPAPAEALALEERWKTLKEFSLKRNNLARNQVFANGLQQVGIDIVIATHSFTNSVGEEVWDPVDELELRTLVLTDGNNNVIPYLTGDETGIPEDSNQTWMANKRRNKTIDYYPTTGPAETQRVFAEHEGRRTVTVYVHSREAETANFRATFQDHNRGWQKSMDIDDIKGEIQLEGMPLPEKSLKYFNWPAMGKRVASQGGEDYEGDRFNYWHSTTDYWELSGEGLSFVDVAFDSTSMVKWESEQIEETFGSYTGIAFKPRRPDEETDVPSGVNYQAELQLLVNEPEVKITGLEYGFHGQEEPTAGAILVTLDRSSGLTFWDDYRDTSYRKVLTNPIKFTVTDNYGNKHKLRLLFSGELNPRNYLELKLQ</sequence>
<name>A0ABD6MVD9_9PSED</name>
<dbReference type="RefSeq" id="WP_179052585.1">
    <property type="nucleotide sequence ID" value="NZ_QJRE01000096.1"/>
</dbReference>
<evidence type="ECO:0000313" key="2">
    <source>
        <dbReference type="Proteomes" id="UP000704738"/>
    </source>
</evidence>
<reference evidence="1 2" key="1">
    <citation type="submission" date="2018-06" db="EMBL/GenBank/DDBJ databases">
        <title>Bacteria isolated from soil of Wuhan.</title>
        <authorList>
            <person name="Xiang W."/>
            <person name="Huang C."/>
        </authorList>
    </citation>
    <scope>NUCLEOTIDE SEQUENCE [LARGE SCALE GENOMIC DNA]</scope>
    <source>
        <strain evidence="2">xwS4</strain>
    </source>
</reference>
<evidence type="ECO:0000313" key="1">
    <source>
        <dbReference type="EMBL" id="NWL45516.1"/>
    </source>
</evidence>
<dbReference type="AlphaFoldDB" id="A0ABD6MVD9"/>
<accession>A0ABD6MVD9</accession>
<organism evidence="1 2">
    <name type="scientific">Pseudomonas hunanensis</name>
    <dbReference type="NCBI Taxonomy" id="1247546"/>
    <lineage>
        <taxon>Bacteria</taxon>
        <taxon>Pseudomonadati</taxon>
        <taxon>Pseudomonadota</taxon>
        <taxon>Gammaproteobacteria</taxon>
        <taxon>Pseudomonadales</taxon>
        <taxon>Pseudomonadaceae</taxon>
        <taxon>Pseudomonas</taxon>
    </lineage>
</organism>